<dbReference type="GO" id="GO:0004765">
    <property type="term" value="F:shikimate kinase activity"/>
    <property type="evidence" value="ECO:0007669"/>
    <property type="project" value="UniProtKB-UniRule"/>
</dbReference>
<comment type="cofactor">
    <cofactor evidence="7">
        <name>Mg(2+)</name>
        <dbReference type="ChEBI" id="CHEBI:18420"/>
    </cofactor>
    <text evidence="7">Binds 1 Mg(2+) ion per subunit.</text>
</comment>
<feature type="binding site" evidence="7">
    <location>
        <position position="141"/>
    </location>
    <ligand>
        <name>substrate</name>
    </ligand>
</feature>
<name>A0A5C6RR42_9BACT</name>
<gene>
    <name evidence="7" type="primary">aroK</name>
    <name evidence="8" type="ORF">FRY97_06520</name>
</gene>
<keyword evidence="7" id="KW-0479">Metal-binding</keyword>
<keyword evidence="2 7" id="KW-0808">Transferase</keyword>
<dbReference type="GO" id="GO:0009073">
    <property type="term" value="P:aromatic amino acid family biosynthetic process"/>
    <property type="evidence" value="ECO:0007669"/>
    <property type="project" value="UniProtKB-KW"/>
</dbReference>
<comment type="caution">
    <text evidence="7">Lacks conserved residue(s) required for the propagation of feature annotation.</text>
</comment>
<dbReference type="Gene3D" id="3.40.50.300">
    <property type="entry name" value="P-loop containing nucleotide triphosphate hydrolases"/>
    <property type="match status" value="1"/>
</dbReference>
<accession>A0A5C6RR42</accession>
<feature type="binding site" evidence="7">
    <location>
        <begin position="13"/>
        <end position="18"/>
    </location>
    <ligand>
        <name>ATP</name>
        <dbReference type="ChEBI" id="CHEBI:30616"/>
    </ligand>
</feature>
<feature type="binding site" evidence="7">
    <location>
        <position position="59"/>
    </location>
    <ligand>
        <name>substrate</name>
    </ligand>
</feature>
<evidence type="ECO:0000256" key="7">
    <source>
        <dbReference type="HAMAP-Rule" id="MF_00109"/>
    </source>
</evidence>
<comment type="function">
    <text evidence="7">Catalyzes the specific phosphorylation of the 3-hydroxyl group of shikimic acid using ATP as a cosubstrate.</text>
</comment>
<dbReference type="InterPro" id="IPR000623">
    <property type="entry name" value="Shikimate_kinase/TSH1"/>
</dbReference>
<evidence type="ECO:0000256" key="3">
    <source>
        <dbReference type="ARBA" id="ARBA00022741"/>
    </source>
</evidence>
<evidence type="ECO:0000256" key="2">
    <source>
        <dbReference type="ARBA" id="ARBA00022679"/>
    </source>
</evidence>
<dbReference type="InterPro" id="IPR027417">
    <property type="entry name" value="P-loop_NTPase"/>
</dbReference>
<reference evidence="8 9" key="1">
    <citation type="submission" date="2019-08" db="EMBL/GenBank/DDBJ databases">
        <title>Genome of Phaeodactylibacter luteus.</title>
        <authorList>
            <person name="Bowman J.P."/>
        </authorList>
    </citation>
    <scope>NUCLEOTIDE SEQUENCE [LARGE SCALE GENOMIC DNA]</scope>
    <source>
        <strain evidence="8 9">KCTC 42180</strain>
    </source>
</reference>
<dbReference type="GO" id="GO:0008652">
    <property type="term" value="P:amino acid biosynthetic process"/>
    <property type="evidence" value="ECO:0007669"/>
    <property type="project" value="UniProtKB-KW"/>
</dbReference>
<dbReference type="InterPro" id="IPR031322">
    <property type="entry name" value="Shikimate/glucono_kinase"/>
</dbReference>
<dbReference type="GO" id="GO:0005524">
    <property type="term" value="F:ATP binding"/>
    <property type="evidence" value="ECO:0007669"/>
    <property type="project" value="UniProtKB-UniRule"/>
</dbReference>
<comment type="pathway">
    <text evidence="7">Metabolic intermediate biosynthesis; chorismate biosynthesis; chorismate from D-erythrose 4-phosphate and phosphoenolpyruvate: step 5/7.</text>
</comment>
<dbReference type="PANTHER" id="PTHR21087">
    <property type="entry name" value="SHIKIMATE KINASE"/>
    <property type="match status" value="1"/>
</dbReference>
<keyword evidence="3 7" id="KW-0547">Nucleotide-binding</keyword>
<keyword evidence="4 7" id="KW-0418">Kinase</keyword>
<comment type="similarity">
    <text evidence="7">Belongs to the shikimate kinase family.</text>
</comment>
<comment type="caution">
    <text evidence="8">The sequence shown here is derived from an EMBL/GenBank/DDBJ whole genome shotgun (WGS) entry which is preliminary data.</text>
</comment>
<dbReference type="AlphaFoldDB" id="A0A5C6RR42"/>
<dbReference type="GO" id="GO:0009423">
    <property type="term" value="P:chorismate biosynthetic process"/>
    <property type="evidence" value="ECO:0007669"/>
    <property type="project" value="UniProtKB-UniRule"/>
</dbReference>
<keyword evidence="6 7" id="KW-0057">Aromatic amino acid biosynthesis</keyword>
<dbReference type="RefSeq" id="WP_147166643.1">
    <property type="nucleotide sequence ID" value="NZ_VOOR01000010.1"/>
</dbReference>
<sequence>MISQPIFLIGFMGTGKSYTGRQLSELTGLPFTDLDDYVEAQEQQPIAEIFRLAGESRFREIEAAALRTLGHRPQVVACGGGTPCYHGNMDWMNEHGLTVYLKASPELLTSRLKSEAAHRPLLSGLSEGELEPFIAQKLAERSADYEKASLVIAQEGLPDPAAFLAAHLQNIIGH</sequence>
<dbReference type="SUPFAM" id="SSF52540">
    <property type="entry name" value="P-loop containing nucleoside triphosphate hydrolases"/>
    <property type="match status" value="1"/>
</dbReference>
<comment type="catalytic activity">
    <reaction evidence="7">
        <text>shikimate + ATP = 3-phosphoshikimate + ADP + H(+)</text>
        <dbReference type="Rhea" id="RHEA:13121"/>
        <dbReference type="ChEBI" id="CHEBI:15378"/>
        <dbReference type="ChEBI" id="CHEBI:30616"/>
        <dbReference type="ChEBI" id="CHEBI:36208"/>
        <dbReference type="ChEBI" id="CHEBI:145989"/>
        <dbReference type="ChEBI" id="CHEBI:456216"/>
        <dbReference type="EC" id="2.7.1.71"/>
    </reaction>
</comment>
<protein>
    <recommendedName>
        <fullName evidence="7">Shikimate kinase</fullName>
        <shortName evidence="7">SK</shortName>
        <ecNumber evidence="7">2.7.1.71</ecNumber>
    </recommendedName>
</protein>
<comment type="subcellular location">
    <subcellularLocation>
        <location evidence="7">Cytoplasm</location>
    </subcellularLocation>
</comment>
<evidence type="ECO:0000313" key="9">
    <source>
        <dbReference type="Proteomes" id="UP000321580"/>
    </source>
</evidence>
<dbReference type="Pfam" id="PF01202">
    <property type="entry name" value="SKI"/>
    <property type="match status" value="1"/>
</dbReference>
<dbReference type="EMBL" id="VOOR01000010">
    <property type="protein sequence ID" value="TXB64876.1"/>
    <property type="molecule type" value="Genomic_DNA"/>
</dbReference>
<keyword evidence="7" id="KW-0963">Cytoplasm</keyword>
<dbReference type="OrthoDB" id="9800332at2"/>
<keyword evidence="5 7" id="KW-0067">ATP-binding</keyword>
<dbReference type="HAMAP" id="MF_00109">
    <property type="entry name" value="Shikimate_kinase"/>
    <property type="match status" value="1"/>
</dbReference>
<proteinExistence type="inferred from homology"/>
<dbReference type="CDD" id="cd00464">
    <property type="entry name" value="SK"/>
    <property type="match status" value="1"/>
</dbReference>
<keyword evidence="1 7" id="KW-0028">Amino-acid biosynthesis</keyword>
<evidence type="ECO:0000256" key="4">
    <source>
        <dbReference type="ARBA" id="ARBA00022777"/>
    </source>
</evidence>
<organism evidence="8 9">
    <name type="scientific">Phaeodactylibacter luteus</name>
    <dbReference type="NCBI Taxonomy" id="1564516"/>
    <lineage>
        <taxon>Bacteria</taxon>
        <taxon>Pseudomonadati</taxon>
        <taxon>Bacteroidota</taxon>
        <taxon>Saprospiria</taxon>
        <taxon>Saprospirales</taxon>
        <taxon>Haliscomenobacteraceae</taxon>
        <taxon>Phaeodactylibacter</taxon>
    </lineage>
</organism>
<dbReference type="GO" id="GO:0000287">
    <property type="term" value="F:magnesium ion binding"/>
    <property type="evidence" value="ECO:0007669"/>
    <property type="project" value="UniProtKB-UniRule"/>
</dbReference>
<feature type="binding site" evidence="7">
    <location>
        <position position="35"/>
    </location>
    <ligand>
        <name>substrate</name>
    </ligand>
</feature>
<feature type="binding site" evidence="7">
    <location>
        <position position="80"/>
    </location>
    <ligand>
        <name>substrate</name>
    </ligand>
</feature>
<keyword evidence="9" id="KW-1185">Reference proteome</keyword>
<dbReference type="GO" id="GO:0005829">
    <property type="term" value="C:cytosol"/>
    <property type="evidence" value="ECO:0007669"/>
    <property type="project" value="TreeGrafter"/>
</dbReference>
<dbReference type="PANTHER" id="PTHR21087:SF16">
    <property type="entry name" value="SHIKIMATE KINASE 1, CHLOROPLASTIC"/>
    <property type="match status" value="1"/>
</dbReference>
<keyword evidence="7" id="KW-0460">Magnesium</keyword>
<feature type="binding site" evidence="7">
    <location>
        <position position="119"/>
    </location>
    <ligand>
        <name>ATP</name>
        <dbReference type="ChEBI" id="CHEBI:30616"/>
    </ligand>
</feature>
<dbReference type="UniPathway" id="UPA00053">
    <property type="reaction ID" value="UER00088"/>
</dbReference>
<comment type="subunit">
    <text evidence="7">Monomer.</text>
</comment>
<evidence type="ECO:0000256" key="6">
    <source>
        <dbReference type="ARBA" id="ARBA00023141"/>
    </source>
</evidence>
<evidence type="ECO:0000313" key="8">
    <source>
        <dbReference type="EMBL" id="TXB64876.1"/>
    </source>
</evidence>
<evidence type="ECO:0000256" key="5">
    <source>
        <dbReference type="ARBA" id="ARBA00022840"/>
    </source>
</evidence>
<feature type="binding site" evidence="7">
    <location>
        <position position="17"/>
    </location>
    <ligand>
        <name>Mg(2+)</name>
        <dbReference type="ChEBI" id="CHEBI:18420"/>
    </ligand>
</feature>
<dbReference type="Proteomes" id="UP000321580">
    <property type="component" value="Unassembled WGS sequence"/>
</dbReference>
<dbReference type="PRINTS" id="PR01100">
    <property type="entry name" value="SHIKIMTKNASE"/>
</dbReference>
<dbReference type="EC" id="2.7.1.71" evidence="7"/>
<evidence type="ECO:0000256" key="1">
    <source>
        <dbReference type="ARBA" id="ARBA00022605"/>
    </source>
</evidence>